<feature type="transmembrane region" description="Helical" evidence="9">
    <location>
        <begin position="160"/>
        <end position="185"/>
    </location>
</feature>
<keyword evidence="4" id="KW-0769">Symport</keyword>
<dbReference type="CDD" id="cd17349">
    <property type="entry name" value="MFS_SLC15A5"/>
    <property type="match status" value="1"/>
</dbReference>
<dbReference type="PANTHER" id="PTHR11654">
    <property type="entry name" value="OLIGOPEPTIDE TRANSPORTER-RELATED"/>
    <property type="match status" value="1"/>
</dbReference>
<dbReference type="AlphaFoldDB" id="A0A8C3RD45"/>
<feature type="transmembrane region" description="Helical" evidence="9">
    <location>
        <begin position="274"/>
        <end position="294"/>
    </location>
</feature>
<feature type="transmembrane region" description="Helical" evidence="9">
    <location>
        <begin position="206"/>
        <end position="226"/>
    </location>
</feature>
<feature type="compositionally biased region" description="Basic and acidic residues" evidence="8">
    <location>
        <begin position="70"/>
        <end position="82"/>
    </location>
</feature>
<evidence type="ECO:0000256" key="7">
    <source>
        <dbReference type="ARBA" id="ARBA00023136"/>
    </source>
</evidence>
<keyword evidence="5" id="KW-0653">Protein transport</keyword>
<dbReference type="Pfam" id="PF00854">
    <property type="entry name" value="PTR2"/>
    <property type="match status" value="1"/>
</dbReference>
<proteinExistence type="inferred from homology"/>
<dbReference type="Ensembl" id="ENSCRFT00000019305.1">
    <property type="protein sequence ID" value="ENSCRFP00000018679.1"/>
    <property type="gene ID" value="ENSCRFG00000014085.1"/>
</dbReference>
<keyword evidence="4" id="KW-0813">Transport</keyword>
<dbReference type="GO" id="GO:0015833">
    <property type="term" value="P:peptide transport"/>
    <property type="evidence" value="ECO:0007669"/>
    <property type="project" value="UniProtKB-KW"/>
</dbReference>
<evidence type="ECO:0000256" key="4">
    <source>
        <dbReference type="ARBA" id="ARBA00022847"/>
    </source>
</evidence>
<keyword evidence="6 9" id="KW-1133">Transmembrane helix</keyword>
<dbReference type="SUPFAM" id="SSF103473">
    <property type="entry name" value="MFS general substrate transporter"/>
    <property type="match status" value="1"/>
</dbReference>
<keyword evidence="3 9" id="KW-0812">Transmembrane</keyword>
<feature type="transmembrane region" description="Helical" evidence="9">
    <location>
        <begin position="108"/>
        <end position="127"/>
    </location>
</feature>
<protein>
    <submittedName>
        <fullName evidence="10">Solute carrier family 15 member 5</fullName>
    </submittedName>
</protein>
<evidence type="ECO:0000256" key="9">
    <source>
        <dbReference type="SAM" id="Phobius"/>
    </source>
</evidence>
<sequence>MRTVTGALRNCSSRVWNSKRESYQSANDSGGAEKCIPVTAAGLLENKNQTSVPDAGRRDTQEKGFLNPMADKEQRPGRSDHAGKLVPQAEKKLHEAVCMLLVELCERFTFFGIVCNMILFCTAKLGYRSHQAAMVNMCFVGTSTLTPVLVGWLAEYLVGRIKLVCICMFLHFLGTALLPVVSFPFEDVYVDRRHVLLTLPKREQKIVFYFALLTASLGIGGIRAIVCPLSAYSLEDCGPKELLSFFNWFHWLVNLNSAVVFVSISYIQQSVARNLGFLIPFVSGLMAMITIHMVRGEMIYKPKADSSLLTTFGVIFSALKTCCVRHRYLSTAVASWLDHAKENHGGHYSETQVEGTKSLTRLFPLFTFQILYRTCIMQIPSGYYLQTMNSNLHFSGFVLPVAAMNVISIVPLLILVPILECVNSWLFSSKNTAHSPTIYIGSGGILCNPVQMSATYSTSIVGHLSAALSVMVAGFSEMHRKHFPQVEQTLSQEVLLVSSMSCFHLAPQYILLGVAEALVTPSSLMWTSKRKMVIAKCQLYSEVLQETQCPNRILCWQVFQAGGHSNSTNKAGSLLSFWLVPERMRGISMHFLALFNGAGCFLGALFVQTAHTGTQGSWFPHLLHEGKLERFFFFLASLMMVNTLGFWTIAHRYNNLHEDCTDEFRGNLPGEKLLKHEKAIKCYNAVLESSPILSPVENT</sequence>
<comment type="similarity">
    <text evidence="2">Belongs to the major facilitator superfamily. Proton-dependent oligopeptide transporter (POT/PTR) (TC 2.A.17) family.</text>
</comment>
<evidence type="ECO:0000256" key="8">
    <source>
        <dbReference type="SAM" id="MobiDB-lite"/>
    </source>
</evidence>
<feature type="transmembrane region" description="Helical" evidence="9">
    <location>
        <begin position="591"/>
        <end position="611"/>
    </location>
</feature>
<dbReference type="Gene3D" id="1.20.1250.20">
    <property type="entry name" value="MFS general substrate transporter like domains"/>
    <property type="match status" value="1"/>
</dbReference>
<name>A0A8C3RD45_9PASS</name>
<reference evidence="10" key="2">
    <citation type="submission" date="2025-09" db="UniProtKB">
        <authorList>
            <consortium name="Ensembl"/>
        </authorList>
    </citation>
    <scope>IDENTIFICATION</scope>
</reference>
<evidence type="ECO:0000313" key="11">
    <source>
        <dbReference type="Proteomes" id="UP000694396"/>
    </source>
</evidence>
<organism evidence="10 11">
    <name type="scientific">Cyanoderma ruficeps</name>
    <name type="common">rufous-capped babbler</name>
    <dbReference type="NCBI Taxonomy" id="181631"/>
    <lineage>
        <taxon>Eukaryota</taxon>
        <taxon>Metazoa</taxon>
        <taxon>Chordata</taxon>
        <taxon>Craniata</taxon>
        <taxon>Vertebrata</taxon>
        <taxon>Euteleostomi</taxon>
        <taxon>Archelosauria</taxon>
        <taxon>Archosauria</taxon>
        <taxon>Dinosauria</taxon>
        <taxon>Saurischia</taxon>
        <taxon>Theropoda</taxon>
        <taxon>Coelurosauria</taxon>
        <taxon>Aves</taxon>
        <taxon>Neognathae</taxon>
        <taxon>Neoaves</taxon>
        <taxon>Telluraves</taxon>
        <taxon>Australaves</taxon>
        <taxon>Passeriformes</taxon>
        <taxon>Sylvioidea</taxon>
        <taxon>Timaliidae</taxon>
        <taxon>Cyanoderma</taxon>
    </lineage>
</organism>
<feature type="transmembrane region" description="Helical" evidence="9">
    <location>
        <begin position="248"/>
        <end position="267"/>
    </location>
</feature>
<evidence type="ECO:0000256" key="1">
    <source>
        <dbReference type="ARBA" id="ARBA00004141"/>
    </source>
</evidence>
<feature type="transmembrane region" description="Helical" evidence="9">
    <location>
        <begin position="362"/>
        <end position="385"/>
    </location>
</feature>
<feature type="region of interest" description="Disordered" evidence="8">
    <location>
        <begin position="47"/>
        <end position="82"/>
    </location>
</feature>
<feature type="transmembrane region" description="Helical" evidence="9">
    <location>
        <begin position="631"/>
        <end position="650"/>
    </location>
</feature>
<dbReference type="InterPro" id="IPR000109">
    <property type="entry name" value="POT_fam"/>
</dbReference>
<keyword evidence="11" id="KW-1185">Reference proteome</keyword>
<dbReference type="GO" id="GO:0016020">
    <property type="term" value="C:membrane"/>
    <property type="evidence" value="ECO:0007669"/>
    <property type="project" value="UniProtKB-SubCell"/>
</dbReference>
<feature type="transmembrane region" description="Helical" evidence="9">
    <location>
        <begin position="134"/>
        <end position="154"/>
    </location>
</feature>
<comment type="subcellular location">
    <subcellularLocation>
        <location evidence="1">Membrane</location>
        <topology evidence="1">Multi-pass membrane protein</topology>
    </subcellularLocation>
</comment>
<feature type="transmembrane region" description="Helical" evidence="9">
    <location>
        <begin position="456"/>
        <end position="475"/>
    </location>
</feature>
<dbReference type="InterPro" id="IPR036259">
    <property type="entry name" value="MFS_trans_sf"/>
</dbReference>
<keyword evidence="5" id="KW-0571">Peptide transport</keyword>
<evidence type="ECO:0000256" key="3">
    <source>
        <dbReference type="ARBA" id="ARBA00022692"/>
    </source>
</evidence>
<dbReference type="Proteomes" id="UP000694396">
    <property type="component" value="Unplaced"/>
</dbReference>
<accession>A0A8C3RD45</accession>
<reference evidence="10" key="1">
    <citation type="submission" date="2025-08" db="UniProtKB">
        <authorList>
            <consortium name="Ensembl"/>
        </authorList>
    </citation>
    <scope>IDENTIFICATION</scope>
</reference>
<evidence type="ECO:0000313" key="10">
    <source>
        <dbReference type="Ensembl" id="ENSCRFP00000018679.1"/>
    </source>
</evidence>
<evidence type="ECO:0000256" key="2">
    <source>
        <dbReference type="ARBA" id="ARBA00005982"/>
    </source>
</evidence>
<dbReference type="GO" id="GO:0015293">
    <property type="term" value="F:symporter activity"/>
    <property type="evidence" value="ECO:0007669"/>
    <property type="project" value="UniProtKB-KW"/>
</dbReference>
<keyword evidence="7 9" id="KW-0472">Membrane</keyword>
<evidence type="ECO:0000256" key="5">
    <source>
        <dbReference type="ARBA" id="ARBA00022856"/>
    </source>
</evidence>
<evidence type="ECO:0000256" key="6">
    <source>
        <dbReference type="ARBA" id="ARBA00022989"/>
    </source>
</evidence>
<feature type="transmembrane region" description="Helical" evidence="9">
    <location>
        <begin position="397"/>
        <end position="419"/>
    </location>
</feature>